<accession>A0AA40EIU5</accession>
<keyword evidence="1" id="KW-0812">Transmembrane</keyword>
<keyword evidence="1" id="KW-1133">Transmembrane helix</keyword>
<keyword evidence="1" id="KW-0472">Membrane</keyword>
<reference evidence="2" key="1">
    <citation type="submission" date="2023-06" db="EMBL/GenBank/DDBJ databases">
        <title>Genome-scale phylogeny and comparative genomics of the fungal order Sordariales.</title>
        <authorList>
            <consortium name="Lawrence Berkeley National Laboratory"/>
            <person name="Hensen N."/>
            <person name="Bonometti L."/>
            <person name="Westerberg I."/>
            <person name="Brannstrom I.O."/>
            <person name="Guillou S."/>
            <person name="Cros-Aarteil S."/>
            <person name="Calhoun S."/>
            <person name="Haridas S."/>
            <person name="Kuo A."/>
            <person name="Mondo S."/>
            <person name="Pangilinan J."/>
            <person name="Riley R."/>
            <person name="Labutti K."/>
            <person name="Andreopoulos B."/>
            <person name="Lipzen A."/>
            <person name="Chen C."/>
            <person name="Yanf M."/>
            <person name="Daum C."/>
            <person name="Ng V."/>
            <person name="Clum A."/>
            <person name="Steindorff A."/>
            <person name="Ohm R."/>
            <person name="Martin F."/>
            <person name="Silar P."/>
            <person name="Natvig D."/>
            <person name="Lalanne C."/>
            <person name="Gautier V."/>
            <person name="Ament-Velasquez S.L."/>
            <person name="Kruys A."/>
            <person name="Hutchinson M.I."/>
            <person name="Powell A.J."/>
            <person name="Barry K."/>
            <person name="Miller A.N."/>
            <person name="Grigoriev I.V."/>
            <person name="Debuchy R."/>
            <person name="Gladieux P."/>
            <person name="Thoren M.H."/>
            <person name="Johannesson H."/>
        </authorList>
    </citation>
    <scope>NUCLEOTIDE SEQUENCE</scope>
    <source>
        <strain evidence="2">CBS 540.89</strain>
    </source>
</reference>
<evidence type="ECO:0000256" key="1">
    <source>
        <dbReference type="SAM" id="Phobius"/>
    </source>
</evidence>
<keyword evidence="3" id="KW-1185">Reference proteome</keyword>
<sequence>MSPILARLAARNAFRGVQQQQRSFSRLPVTTNSAAADWGRQVKRLGKQGAIYFPAIGAILGWPYLAASGLDGHM</sequence>
<evidence type="ECO:0000313" key="3">
    <source>
        <dbReference type="Proteomes" id="UP001172159"/>
    </source>
</evidence>
<dbReference type="Proteomes" id="UP001172159">
    <property type="component" value="Unassembled WGS sequence"/>
</dbReference>
<gene>
    <name evidence="2" type="ORF">B0T21DRAFT_382891</name>
</gene>
<comment type="caution">
    <text evidence="2">The sequence shown here is derived from an EMBL/GenBank/DDBJ whole genome shotgun (WGS) entry which is preliminary data.</text>
</comment>
<proteinExistence type="predicted"/>
<protein>
    <submittedName>
        <fullName evidence="2">Uncharacterized protein</fullName>
    </submittedName>
</protein>
<dbReference type="EMBL" id="JAUKTV010000004">
    <property type="protein sequence ID" value="KAK0739968.1"/>
    <property type="molecule type" value="Genomic_DNA"/>
</dbReference>
<organism evidence="2 3">
    <name type="scientific">Apiosordaria backusii</name>
    <dbReference type="NCBI Taxonomy" id="314023"/>
    <lineage>
        <taxon>Eukaryota</taxon>
        <taxon>Fungi</taxon>
        <taxon>Dikarya</taxon>
        <taxon>Ascomycota</taxon>
        <taxon>Pezizomycotina</taxon>
        <taxon>Sordariomycetes</taxon>
        <taxon>Sordariomycetidae</taxon>
        <taxon>Sordariales</taxon>
        <taxon>Lasiosphaeriaceae</taxon>
        <taxon>Apiosordaria</taxon>
    </lineage>
</organism>
<dbReference type="AlphaFoldDB" id="A0AA40EIU5"/>
<evidence type="ECO:0000313" key="2">
    <source>
        <dbReference type="EMBL" id="KAK0739968.1"/>
    </source>
</evidence>
<feature type="transmembrane region" description="Helical" evidence="1">
    <location>
        <begin position="50"/>
        <end position="70"/>
    </location>
</feature>
<name>A0AA40EIU5_9PEZI</name>